<gene>
    <name evidence="2" type="ORF">C8N38_103120</name>
</gene>
<name>A0A8E2VM42_9RHOB</name>
<evidence type="ECO:0000313" key="3">
    <source>
        <dbReference type="Proteomes" id="UP000244037"/>
    </source>
</evidence>
<proteinExistence type="predicted"/>
<keyword evidence="1" id="KW-0812">Transmembrane</keyword>
<evidence type="ECO:0000256" key="1">
    <source>
        <dbReference type="SAM" id="Phobius"/>
    </source>
</evidence>
<organism evidence="2 3">
    <name type="scientific">Rhodovulum kholense</name>
    <dbReference type="NCBI Taxonomy" id="453584"/>
    <lineage>
        <taxon>Bacteria</taxon>
        <taxon>Pseudomonadati</taxon>
        <taxon>Pseudomonadota</taxon>
        <taxon>Alphaproteobacteria</taxon>
        <taxon>Rhodobacterales</taxon>
        <taxon>Paracoccaceae</taxon>
        <taxon>Rhodovulum</taxon>
    </lineage>
</organism>
<dbReference type="Proteomes" id="UP000244037">
    <property type="component" value="Unassembled WGS sequence"/>
</dbReference>
<protein>
    <submittedName>
        <fullName evidence="2">Uncharacterized protein</fullName>
    </submittedName>
</protein>
<evidence type="ECO:0000313" key="2">
    <source>
        <dbReference type="EMBL" id="PTW50885.1"/>
    </source>
</evidence>
<keyword evidence="1" id="KW-0472">Membrane</keyword>
<keyword evidence="1" id="KW-1133">Transmembrane helix</keyword>
<keyword evidence="3" id="KW-1185">Reference proteome</keyword>
<sequence>MMIARLKTLIDQTIFWGGATSFTVAVIGTLWPL</sequence>
<dbReference type="EMBL" id="QAYC01000003">
    <property type="protein sequence ID" value="PTW50885.1"/>
    <property type="molecule type" value="Genomic_DNA"/>
</dbReference>
<comment type="caution">
    <text evidence="2">The sequence shown here is derived from an EMBL/GenBank/DDBJ whole genome shotgun (WGS) entry which is preliminary data.</text>
</comment>
<reference evidence="2 3" key="1">
    <citation type="submission" date="2018-04" db="EMBL/GenBank/DDBJ databases">
        <title>Genomic Encyclopedia of Archaeal and Bacterial Type Strains, Phase II (KMG-II): from individual species to whole genera.</title>
        <authorList>
            <person name="Goeker M."/>
        </authorList>
    </citation>
    <scope>NUCLEOTIDE SEQUENCE [LARGE SCALE GENOMIC DNA]</scope>
    <source>
        <strain evidence="2 3">DSM 19783</strain>
    </source>
</reference>
<dbReference type="AlphaFoldDB" id="A0A8E2VM42"/>
<accession>A0A8E2VM42</accession>
<feature type="transmembrane region" description="Helical" evidence="1">
    <location>
        <begin position="12"/>
        <end position="31"/>
    </location>
</feature>